<organism evidence="5 6">
    <name type="scientific">Babesia divergens</name>
    <dbReference type="NCBI Taxonomy" id="32595"/>
    <lineage>
        <taxon>Eukaryota</taxon>
        <taxon>Sar</taxon>
        <taxon>Alveolata</taxon>
        <taxon>Apicomplexa</taxon>
        <taxon>Aconoidasida</taxon>
        <taxon>Piroplasmida</taxon>
        <taxon>Babesiidae</taxon>
        <taxon>Babesia</taxon>
    </lineage>
</organism>
<keyword evidence="3" id="KW-0687">Ribonucleoprotein</keyword>
<gene>
    <name evidence="5" type="ORF">X943_000218</name>
</gene>
<protein>
    <submittedName>
        <fullName evidence="5">50S ribosomal protein L13</fullName>
    </submittedName>
</protein>
<dbReference type="GO" id="GO:0006412">
    <property type="term" value="P:translation"/>
    <property type="evidence" value="ECO:0007669"/>
    <property type="project" value="InterPro"/>
</dbReference>
<evidence type="ECO:0000313" key="5">
    <source>
        <dbReference type="EMBL" id="KAK1934707.1"/>
    </source>
</evidence>
<name>A0AAD9GAC3_BABDI</name>
<dbReference type="EMBL" id="JAHBMH010000062">
    <property type="protein sequence ID" value="KAK1934707.1"/>
    <property type="molecule type" value="Genomic_DNA"/>
</dbReference>
<dbReference type="InterPro" id="IPR005823">
    <property type="entry name" value="Ribosomal_uL13_bac-type"/>
</dbReference>
<comment type="similarity">
    <text evidence="1">Belongs to the universal ribosomal protein uL13 family.</text>
</comment>
<proteinExistence type="inferred from homology"/>
<keyword evidence="6" id="KW-1185">Reference proteome</keyword>
<dbReference type="Proteomes" id="UP001195914">
    <property type="component" value="Unassembled WGS sequence"/>
</dbReference>
<dbReference type="NCBIfam" id="TIGR01066">
    <property type="entry name" value="rplM_bact"/>
    <property type="match status" value="1"/>
</dbReference>
<dbReference type="PANTHER" id="PTHR11545">
    <property type="entry name" value="RIBOSOMAL PROTEIN L13"/>
    <property type="match status" value="1"/>
</dbReference>
<dbReference type="GO" id="GO:0003735">
    <property type="term" value="F:structural constituent of ribosome"/>
    <property type="evidence" value="ECO:0007669"/>
    <property type="project" value="InterPro"/>
</dbReference>
<dbReference type="HAMAP" id="MF_01366">
    <property type="entry name" value="Ribosomal_uL13"/>
    <property type="match status" value="1"/>
</dbReference>
<evidence type="ECO:0000256" key="2">
    <source>
        <dbReference type="ARBA" id="ARBA00022980"/>
    </source>
</evidence>
<comment type="caution">
    <text evidence="5">The sequence shown here is derived from an EMBL/GenBank/DDBJ whole genome shotgun (WGS) entry which is preliminary data.</text>
</comment>
<evidence type="ECO:0000256" key="4">
    <source>
        <dbReference type="SAM" id="MobiDB-lite"/>
    </source>
</evidence>
<dbReference type="GO" id="GO:0017148">
    <property type="term" value="P:negative regulation of translation"/>
    <property type="evidence" value="ECO:0007669"/>
    <property type="project" value="TreeGrafter"/>
</dbReference>
<dbReference type="GO" id="GO:0005762">
    <property type="term" value="C:mitochondrial large ribosomal subunit"/>
    <property type="evidence" value="ECO:0007669"/>
    <property type="project" value="TreeGrafter"/>
</dbReference>
<dbReference type="Gene3D" id="3.90.1180.10">
    <property type="entry name" value="Ribosomal protein L13"/>
    <property type="match status" value="1"/>
</dbReference>
<feature type="region of interest" description="Disordered" evidence="4">
    <location>
        <begin position="204"/>
        <end position="227"/>
    </location>
</feature>
<reference evidence="5" key="2">
    <citation type="submission" date="2021-05" db="EMBL/GenBank/DDBJ databases">
        <authorList>
            <person name="Pain A."/>
        </authorList>
    </citation>
    <scope>NUCLEOTIDE SEQUENCE</scope>
    <source>
        <strain evidence="5">1802A</strain>
    </source>
</reference>
<dbReference type="PANTHER" id="PTHR11545:SF41">
    <property type="entry name" value="50S RIBOSOMAL PROTEIN L13, CHLOROPLASTIC"/>
    <property type="match status" value="1"/>
</dbReference>
<dbReference type="Pfam" id="PF00572">
    <property type="entry name" value="Ribosomal_L13"/>
    <property type="match status" value="1"/>
</dbReference>
<reference evidence="5" key="1">
    <citation type="journal article" date="2014" name="Nucleic Acids Res.">
        <title>The evolutionary dynamics of variant antigen genes in Babesia reveal a history of genomic innovation underlying host-parasite interaction.</title>
        <authorList>
            <person name="Jackson A.P."/>
            <person name="Otto T.D."/>
            <person name="Darby A."/>
            <person name="Ramaprasad A."/>
            <person name="Xia D."/>
            <person name="Echaide I.E."/>
            <person name="Farber M."/>
            <person name="Gahlot S."/>
            <person name="Gamble J."/>
            <person name="Gupta D."/>
            <person name="Gupta Y."/>
            <person name="Jackson L."/>
            <person name="Malandrin L."/>
            <person name="Malas T.B."/>
            <person name="Moussa E."/>
            <person name="Nair M."/>
            <person name="Reid A.J."/>
            <person name="Sanders M."/>
            <person name="Sharma J."/>
            <person name="Tracey A."/>
            <person name="Quail M.A."/>
            <person name="Weir W."/>
            <person name="Wastling J.M."/>
            <person name="Hall N."/>
            <person name="Willadsen P."/>
            <person name="Lingelbach K."/>
            <person name="Shiels B."/>
            <person name="Tait A."/>
            <person name="Berriman M."/>
            <person name="Allred D.R."/>
            <person name="Pain A."/>
        </authorList>
    </citation>
    <scope>NUCLEOTIDE SEQUENCE</scope>
    <source>
        <strain evidence="5">1802A</strain>
    </source>
</reference>
<evidence type="ECO:0000313" key="6">
    <source>
        <dbReference type="Proteomes" id="UP001195914"/>
    </source>
</evidence>
<dbReference type="InterPro" id="IPR005822">
    <property type="entry name" value="Ribosomal_uL13"/>
</dbReference>
<accession>A0AAD9GAC3</accession>
<keyword evidence="2 5" id="KW-0689">Ribosomal protein</keyword>
<feature type="compositionally biased region" description="Polar residues" evidence="4">
    <location>
        <begin position="206"/>
        <end position="217"/>
    </location>
</feature>
<dbReference type="GO" id="GO:0003729">
    <property type="term" value="F:mRNA binding"/>
    <property type="evidence" value="ECO:0007669"/>
    <property type="project" value="TreeGrafter"/>
</dbReference>
<dbReference type="AlphaFoldDB" id="A0AAD9GAC3"/>
<evidence type="ECO:0000256" key="1">
    <source>
        <dbReference type="ARBA" id="ARBA00006227"/>
    </source>
</evidence>
<evidence type="ECO:0000256" key="3">
    <source>
        <dbReference type="ARBA" id="ARBA00023274"/>
    </source>
</evidence>
<dbReference type="SUPFAM" id="SSF52161">
    <property type="entry name" value="Ribosomal protein L13"/>
    <property type="match status" value="1"/>
</dbReference>
<dbReference type="CDD" id="cd00392">
    <property type="entry name" value="Ribosomal_L13"/>
    <property type="match status" value="1"/>
</dbReference>
<dbReference type="InterPro" id="IPR036899">
    <property type="entry name" value="Ribosomal_uL13_sf"/>
</dbReference>
<sequence length="239" mass="26571">MKLSFFVLARSLRQGFHESPVDPFSKVQWVSKPFLNKNMPTVSPLAAPHRSLGVVTVMDTPTGNWHVIDAAGKTVGGVASHIAVLLQGKHLPSYNSAKVSGDNVIVVNAVRVVMNGHSWDTKVYKFDRKAHPKGPKIITAKTVMARNPSMIYAIHHLQINLAVKRMLPRNKLRPLWYRRLFVYGGAIHPHWGIPQVVVPVDRASDDSNANNSTQQLLESEKSQRNHGKTGCECFTLYPA</sequence>